<sequence length="109" mass="12101">MLYLTVLLGSLLSMLGIHEPPGQTSITRLSGEHALLSRTTVMAGVSRFQCLQSDSGRCGYRLYHEQCQAREGGQECRREPLADFTLVVGSSRELRDLPRGFGQQVHIPK</sequence>
<reference evidence="1 2" key="1">
    <citation type="submission" date="2015-10" db="EMBL/GenBank/DDBJ databases">
        <title>Genome sequencing and analysis of members of genus Stenotrophomonas.</title>
        <authorList>
            <person name="Patil P.P."/>
            <person name="Midha S."/>
            <person name="Patil P.B."/>
        </authorList>
    </citation>
    <scope>NUCLEOTIDE SEQUENCE [LARGE SCALE GENOMIC DNA]</scope>
    <source>
        <strain evidence="1 2">JCM 9942</strain>
    </source>
</reference>
<dbReference type="Proteomes" id="UP000050836">
    <property type="component" value="Unassembled WGS sequence"/>
</dbReference>
<protein>
    <submittedName>
        <fullName evidence="1">Uncharacterized protein</fullName>
    </submittedName>
</protein>
<evidence type="ECO:0000313" key="1">
    <source>
        <dbReference type="EMBL" id="KRG41326.1"/>
    </source>
</evidence>
<name>A0A0R0AHT4_9GAMM</name>
<comment type="caution">
    <text evidence="1">The sequence shown here is derived from an EMBL/GenBank/DDBJ whole genome shotgun (WGS) entry which is preliminary data.</text>
</comment>
<dbReference type="AlphaFoldDB" id="A0A0R0AHT4"/>
<dbReference type="EMBL" id="LLXS01000027">
    <property type="protein sequence ID" value="KRG41326.1"/>
    <property type="molecule type" value="Genomic_DNA"/>
</dbReference>
<accession>A0A0R0AHT4</accession>
<evidence type="ECO:0000313" key="2">
    <source>
        <dbReference type="Proteomes" id="UP000050836"/>
    </source>
</evidence>
<dbReference type="RefSeq" id="WP_054660479.1">
    <property type="nucleotide sequence ID" value="NZ_BAZI01000394.1"/>
</dbReference>
<dbReference type="OrthoDB" id="6024770at2"/>
<proteinExistence type="predicted"/>
<organism evidence="1 2">
    <name type="scientific">Stenotrophomonas pictorum JCM 9942</name>
    <dbReference type="NCBI Taxonomy" id="1236960"/>
    <lineage>
        <taxon>Bacteria</taxon>
        <taxon>Pseudomonadati</taxon>
        <taxon>Pseudomonadota</taxon>
        <taxon>Gammaproteobacteria</taxon>
        <taxon>Lysobacterales</taxon>
        <taxon>Lysobacteraceae</taxon>
        <taxon>Stenotrophomonas</taxon>
    </lineage>
</organism>
<keyword evidence="2" id="KW-1185">Reference proteome</keyword>
<gene>
    <name evidence="1" type="ORF">ARC78_11245</name>
</gene>